<keyword evidence="9" id="KW-1185">Reference proteome</keyword>
<dbReference type="GO" id="GO:0098542">
    <property type="term" value="P:defense response to other organism"/>
    <property type="evidence" value="ECO:0007669"/>
    <property type="project" value="InterPro"/>
</dbReference>
<gene>
    <name evidence="8" type="ORF">TSUD_141110</name>
</gene>
<sequence>MTGKDEFVSYSPLPSNPNSNPNSNPYSNPYSYNPYPNQNVVVLLPSYRPHSRHHRNRFCLIFSAALLFLAAAIFILYPSDPEIKLTRIRINHIGIRTNPKPILDLSFSLTVKVRNRDFFSLTYDSLDVSVGYRNRQLGFISSVGGGRIRARGSDYVDVVLSVDGFEVIYDAFYLIQDIAKGVIPFDTHTRVDGKLGLLLFDLPLKVVNSGRWCCDCAGSEWQLAEMSKAGWRGLSL</sequence>
<evidence type="ECO:0000256" key="5">
    <source>
        <dbReference type="SAM" id="MobiDB-lite"/>
    </source>
</evidence>
<feature type="region of interest" description="Disordered" evidence="5">
    <location>
        <begin position="1"/>
        <end position="30"/>
    </location>
</feature>
<dbReference type="InterPro" id="IPR004864">
    <property type="entry name" value="LEA_2"/>
</dbReference>
<name>A0A2Z6P2P3_TRISU</name>
<evidence type="ECO:0000313" key="8">
    <source>
        <dbReference type="EMBL" id="GAU48793.1"/>
    </source>
</evidence>
<accession>A0A2Z6P2P3</accession>
<evidence type="ECO:0000259" key="7">
    <source>
        <dbReference type="Pfam" id="PF03168"/>
    </source>
</evidence>
<keyword evidence="3 6" id="KW-1133">Transmembrane helix</keyword>
<dbReference type="Gene3D" id="2.60.40.1820">
    <property type="match status" value="1"/>
</dbReference>
<comment type="subcellular location">
    <subcellularLocation>
        <location evidence="1">Membrane</location>
        <topology evidence="1">Single-pass membrane protein</topology>
    </subcellularLocation>
</comment>
<dbReference type="OrthoDB" id="1917236at2759"/>
<feature type="compositionally biased region" description="Low complexity" evidence="5">
    <location>
        <begin position="9"/>
        <end position="30"/>
    </location>
</feature>
<evidence type="ECO:0000256" key="1">
    <source>
        <dbReference type="ARBA" id="ARBA00004167"/>
    </source>
</evidence>
<dbReference type="Pfam" id="PF03168">
    <property type="entry name" value="LEA_2"/>
    <property type="match status" value="1"/>
</dbReference>
<dbReference type="Proteomes" id="UP000242715">
    <property type="component" value="Unassembled WGS sequence"/>
</dbReference>
<keyword evidence="2 6" id="KW-0812">Transmembrane</keyword>
<evidence type="ECO:0000256" key="2">
    <source>
        <dbReference type="ARBA" id="ARBA00022692"/>
    </source>
</evidence>
<dbReference type="EMBL" id="DF974473">
    <property type="protein sequence ID" value="GAU48793.1"/>
    <property type="molecule type" value="Genomic_DNA"/>
</dbReference>
<dbReference type="AlphaFoldDB" id="A0A2Z6P2P3"/>
<keyword evidence="4 6" id="KW-0472">Membrane</keyword>
<feature type="transmembrane region" description="Helical" evidence="6">
    <location>
        <begin position="58"/>
        <end position="77"/>
    </location>
</feature>
<dbReference type="PANTHER" id="PTHR31234:SF4">
    <property type="entry name" value="EXPRESSED PROTEIN"/>
    <property type="match status" value="1"/>
</dbReference>
<protein>
    <recommendedName>
        <fullName evidence="7">Late embryogenesis abundant protein LEA-2 subgroup domain-containing protein</fullName>
    </recommendedName>
</protein>
<dbReference type="SUPFAM" id="SSF117070">
    <property type="entry name" value="LEA14-like"/>
    <property type="match status" value="1"/>
</dbReference>
<evidence type="ECO:0000256" key="6">
    <source>
        <dbReference type="SAM" id="Phobius"/>
    </source>
</evidence>
<reference evidence="9" key="1">
    <citation type="journal article" date="2017" name="Front. Plant Sci.">
        <title>Climate Clever Clovers: New Paradigm to Reduce the Environmental Footprint of Ruminants by Breeding Low Methanogenic Forages Utilizing Haplotype Variation.</title>
        <authorList>
            <person name="Kaur P."/>
            <person name="Appels R."/>
            <person name="Bayer P.E."/>
            <person name="Keeble-Gagnere G."/>
            <person name="Wang J."/>
            <person name="Hirakawa H."/>
            <person name="Shirasawa K."/>
            <person name="Vercoe P."/>
            <person name="Stefanova K."/>
            <person name="Durmic Z."/>
            <person name="Nichols P."/>
            <person name="Revell C."/>
            <person name="Isobe S.N."/>
            <person name="Edwards D."/>
            <person name="Erskine W."/>
        </authorList>
    </citation>
    <scope>NUCLEOTIDE SEQUENCE [LARGE SCALE GENOMIC DNA]</scope>
    <source>
        <strain evidence="9">cv. Daliak</strain>
    </source>
</reference>
<proteinExistence type="predicted"/>
<dbReference type="PANTHER" id="PTHR31234">
    <property type="entry name" value="LATE EMBRYOGENESIS ABUNDANT (LEA) HYDROXYPROLINE-RICH GLYCOPROTEIN FAMILY"/>
    <property type="match status" value="1"/>
</dbReference>
<feature type="domain" description="Late embryogenesis abundant protein LEA-2 subgroup" evidence="7">
    <location>
        <begin position="110"/>
        <end position="205"/>
    </location>
</feature>
<evidence type="ECO:0000313" key="9">
    <source>
        <dbReference type="Proteomes" id="UP000242715"/>
    </source>
</evidence>
<evidence type="ECO:0000256" key="3">
    <source>
        <dbReference type="ARBA" id="ARBA00022989"/>
    </source>
</evidence>
<organism evidence="8 9">
    <name type="scientific">Trifolium subterraneum</name>
    <name type="common">Subterranean clover</name>
    <dbReference type="NCBI Taxonomy" id="3900"/>
    <lineage>
        <taxon>Eukaryota</taxon>
        <taxon>Viridiplantae</taxon>
        <taxon>Streptophyta</taxon>
        <taxon>Embryophyta</taxon>
        <taxon>Tracheophyta</taxon>
        <taxon>Spermatophyta</taxon>
        <taxon>Magnoliopsida</taxon>
        <taxon>eudicotyledons</taxon>
        <taxon>Gunneridae</taxon>
        <taxon>Pentapetalae</taxon>
        <taxon>rosids</taxon>
        <taxon>fabids</taxon>
        <taxon>Fabales</taxon>
        <taxon>Fabaceae</taxon>
        <taxon>Papilionoideae</taxon>
        <taxon>50 kb inversion clade</taxon>
        <taxon>NPAAA clade</taxon>
        <taxon>Hologalegina</taxon>
        <taxon>IRL clade</taxon>
        <taxon>Trifolieae</taxon>
        <taxon>Trifolium</taxon>
    </lineage>
</organism>
<dbReference type="GO" id="GO:0016020">
    <property type="term" value="C:membrane"/>
    <property type="evidence" value="ECO:0007669"/>
    <property type="project" value="UniProtKB-SubCell"/>
</dbReference>
<evidence type="ECO:0000256" key="4">
    <source>
        <dbReference type="ARBA" id="ARBA00023136"/>
    </source>
</evidence>
<dbReference type="InterPro" id="IPR044839">
    <property type="entry name" value="NDR1-like"/>
</dbReference>